<sequence length="174" mass="19532">IVQVDVDVAIGKLELELEDELVHHPRDNLGRQVTERHDRIEPVAELRREHLLHRLLILALAGEIAEADRLARHVGRAGIGGHDQDDVPEIDRLAVLVGQPPVVHYLQQDVEQVGMRLLDLVEQQHAMRVLVHRIGEQTALVEADVAGRCADQPADRVTLHIFGHVEPLQRNAED</sequence>
<protein>
    <submittedName>
        <fullName evidence="1">Uncharacterized protein</fullName>
    </submittedName>
</protein>
<dbReference type="AlphaFoldDB" id="A0A699TKW7"/>
<proteinExistence type="predicted"/>
<reference evidence="1" key="1">
    <citation type="journal article" date="2019" name="Sci. Rep.">
        <title>Draft genome of Tanacetum cinerariifolium, the natural source of mosquito coil.</title>
        <authorList>
            <person name="Yamashiro T."/>
            <person name="Shiraishi A."/>
            <person name="Satake H."/>
            <person name="Nakayama K."/>
        </authorList>
    </citation>
    <scope>NUCLEOTIDE SEQUENCE</scope>
</reference>
<accession>A0A699TKW7</accession>
<organism evidence="1">
    <name type="scientific">Tanacetum cinerariifolium</name>
    <name type="common">Dalmatian daisy</name>
    <name type="synonym">Chrysanthemum cinerariifolium</name>
    <dbReference type="NCBI Taxonomy" id="118510"/>
    <lineage>
        <taxon>Eukaryota</taxon>
        <taxon>Viridiplantae</taxon>
        <taxon>Streptophyta</taxon>
        <taxon>Embryophyta</taxon>
        <taxon>Tracheophyta</taxon>
        <taxon>Spermatophyta</taxon>
        <taxon>Magnoliopsida</taxon>
        <taxon>eudicotyledons</taxon>
        <taxon>Gunneridae</taxon>
        <taxon>Pentapetalae</taxon>
        <taxon>asterids</taxon>
        <taxon>campanulids</taxon>
        <taxon>Asterales</taxon>
        <taxon>Asteraceae</taxon>
        <taxon>Asteroideae</taxon>
        <taxon>Anthemideae</taxon>
        <taxon>Anthemidinae</taxon>
        <taxon>Tanacetum</taxon>
    </lineage>
</organism>
<feature type="non-terminal residue" evidence="1">
    <location>
        <position position="1"/>
    </location>
</feature>
<gene>
    <name evidence="1" type="ORF">Tci_880783</name>
</gene>
<dbReference type="AntiFam" id="ANF00007">
    <property type="entry name" value="Shadow ORF (opposite clpB)"/>
</dbReference>
<name>A0A699TKW7_TANCI</name>
<dbReference type="EMBL" id="BKCJ011241072">
    <property type="protein sequence ID" value="GFD08814.1"/>
    <property type="molecule type" value="Genomic_DNA"/>
</dbReference>
<comment type="caution">
    <text evidence="1">The sequence shown here is derived from an EMBL/GenBank/DDBJ whole genome shotgun (WGS) entry which is preliminary data.</text>
</comment>
<evidence type="ECO:0000313" key="1">
    <source>
        <dbReference type="EMBL" id="GFD08814.1"/>
    </source>
</evidence>